<dbReference type="SUPFAM" id="SSF52266">
    <property type="entry name" value="SGNH hydrolase"/>
    <property type="match status" value="1"/>
</dbReference>
<dbReference type="Gene3D" id="2.60.120.1360">
    <property type="match status" value="1"/>
</dbReference>
<evidence type="ECO:0000256" key="2">
    <source>
        <dbReference type="SAM" id="Phobius"/>
    </source>
</evidence>
<dbReference type="InterPro" id="IPR036514">
    <property type="entry name" value="SGNH_hydro_sf"/>
</dbReference>
<keyword evidence="2" id="KW-0472">Membrane</keyword>
<dbReference type="Gene3D" id="3.40.50.1110">
    <property type="entry name" value="SGNH hydrolase"/>
    <property type="match status" value="1"/>
</dbReference>
<evidence type="ECO:0008006" key="5">
    <source>
        <dbReference type="Google" id="ProtNLM"/>
    </source>
</evidence>
<evidence type="ECO:0000313" key="3">
    <source>
        <dbReference type="EMBL" id="RXR32960.1"/>
    </source>
</evidence>
<organism evidence="3 4">
    <name type="scientific">Flavobacterium piscinae</name>
    <dbReference type="NCBI Taxonomy" id="2506424"/>
    <lineage>
        <taxon>Bacteria</taxon>
        <taxon>Pseudomonadati</taxon>
        <taxon>Bacteroidota</taxon>
        <taxon>Flavobacteriia</taxon>
        <taxon>Flavobacteriales</taxon>
        <taxon>Flavobacteriaceae</taxon>
        <taxon>Flavobacterium</taxon>
    </lineage>
</organism>
<accession>A0A4Q1KTK6</accession>
<feature type="region of interest" description="Disordered" evidence="1">
    <location>
        <begin position="470"/>
        <end position="493"/>
    </location>
</feature>
<dbReference type="AlphaFoldDB" id="A0A4Q1KTK6"/>
<sequence length="493" mass="55396">MIVVGNKISYFFQTLAVIFISAFCFLFLKEVLPKRIFSESQSASKNVVVDSVLLEAVALDEKMDSTAQIALDTFKRKKIVFEQIEGIAFPPEEYEQYKGFQFLIPFFEKLYLLETEQKGDIRIAYFGDSMTDGDLIVQDFRSAMQSKYGGKGVGFVSITSESAGSRSSISHHYSGNWKTQSYLNVKRPLKPFGVNGHVFFANDTLSNPWVNYKAGQGVHTSQLNNPTLFYGNSDNQEGELIVKTGKDTIVKKLSPEKLLNTLAISNTALKSFKASFHKADSIPIYGFNFDDGKGVHVDNFSNRGNSGLPISTFNVKLMNEFQERFDYDLIILHYGTNVLNYGSYNYDWYERSMTRVVNHLKACFPGVTVLVISTADKATKYDLEMKTDSAVIPLTMAQRKYAVQSKAGYFNLFEAMGGDGSMTKWVEEEVPALAAKDYTHFNYKGAQKVAGLLYQQIQTGYTQYKEMRKNRKTVPNQAAVDSVSSKTTPSNVQ</sequence>
<evidence type="ECO:0000256" key="1">
    <source>
        <dbReference type="SAM" id="MobiDB-lite"/>
    </source>
</evidence>
<comment type="caution">
    <text evidence="3">The sequence shown here is derived from an EMBL/GenBank/DDBJ whole genome shotgun (WGS) entry which is preliminary data.</text>
</comment>
<feature type="transmembrane region" description="Helical" evidence="2">
    <location>
        <begin position="12"/>
        <end position="28"/>
    </location>
</feature>
<dbReference type="GO" id="GO:0016788">
    <property type="term" value="F:hydrolase activity, acting on ester bonds"/>
    <property type="evidence" value="ECO:0007669"/>
    <property type="project" value="UniProtKB-ARBA"/>
</dbReference>
<dbReference type="OrthoDB" id="9810515at2"/>
<protein>
    <recommendedName>
        <fullName evidence="5">SGNH hydrolase-type esterase domain-containing protein</fullName>
    </recommendedName>
</protein>
<gene>
    <name evidence="3" type="ORF">EQG68_05570</name>
</gene>
<keyword evidence="2" id="KW-0812">Transmembrane</keyword>
<keyword evidence="2" id="KW-1133">Transmembrane helix</keyword>
<evidence type="ECO:0000313" key="4">
    <source>
        <dbReference type="Proteomes" id="UP000289734"/>
    </source>
</evidence>
<keyword evidence="4" id="KW-1185">Reference proteome</keyword>
<reference evidence="4" key="1">
    <citation type="submission" date="2019-01" db="EMBL/GenBank/DDBJ databases">
        <title>Cytophagaceae bacterium strain CAR-16.</title>
        <authorList>
            <person name="Chen W.-M."/>
        </authorList>
    </citation>
    <scope>NUCLEOTIDE SEQUENCE [LARGE SCALE GENOMIC DNA]</scope>
    <source>
        <strain evidence="4">ICH-30</strain>
    </source>
</reference>
<proteinExistence type="predicted"/>
<feature type="compositionally biased region" description="Polar residues" evidence="1">
    <location>
        <begin position="482"/>
        <end position="493"/>
    </location>
</feature>
<dbReference type="Proteomes" id="UP000289734">
    <property type="component" value="Unassembled WGS sequence"/>
</dbReference>
<name>A0A4Q1KTK6_9FLAO</name>
<dbReference type="EMBL" id="SBKQ01000005">
    <property type="protein sequence ID" value="RXR32960.1"/>
    <property type="molecule type" value="Genomic_DNA"/>
</dbReference>